<gene>
    <name evidence="6" type="ORF">PGLA1383_LOCUS6441</name>
</gene>
<comment type="caution">
    <text evidence="6">The sequence shown here is derived from an EMBL/GenBank/DDBJ whole genome shotgun (WGS) entry which is preliminary data.</text>
</comment>
<reference evidence="6" key="1">
    <citation type="submission" date="2021-02" db="EMBL/GenBank/DDBJ databases">
        <authorList>
            <person name="Dougan E. K."/>
            <person name="Rhodes N."/>
            <person name="Thang M."/>
            <person name="Chan C."/>
        </authorList>
    </citation>
    <scope>NUCLEOTIDE SEQUENCE</scope>
</reference>
<dbReference type="SUPFAM" id="SSF53335">
    <property type="entry name" value="S-adenosyl-L-methionine-dependent methyltransferases"/>
    <property type="match status" value="1"/>
</dbReference>
<keyword evidence="7" id="KW-1185">Reference proteome</keyword>
<dbReference type="AlphaFoldDB" id="A0A813DI73"/>
<dbReference type="Pfam" id="PF10294">
    <property type="entry name" value="Methyltransf_16"/>
    <property type="match status" value="1"/>
</dbReference>
<dbReference type="PROSITE" id="PS50231">
    <property type="entry name" value="RICIN_B_LECTIN"/>
    <property type="match status" value="1"/>
</dbReference>
<evidence type="ECO:0000313" key="6">
    <source>
        <dbReference type="EMBL" id="CAE8587606.1"/>
    </source>
</evidence>
<dbReference type="PANTHER" id="PTHR43648:SF1">
    <property type="entry name" value="ELECTRON TRANSFER FLAVOPROTEIN BETA SUBUNIT LYSINE METHYLTRANSFERASE"/>
    <property type="match status" value="1"/>
</dbReference>
<dbReference type="EMBL" id="CAJNNV010002685">
    <property type="protein sequence ID" value="CAE8587606.1"/>
    <property type="molecule type" value="Genomic_DNA"/>
</dbReference>
<dbReference type="PANTHER" id="PTHR43648">
    <property type="entry name" value="ELECTRON TRANSFER FLAVOPROTEIN BETA SUBUNIT LYSINE METHYLTRANSFERASE"/>
    <property type="match status" value="1"/>
</dbReference>
<dbReference type="InterPro" id="IPR019410">
    <property type="entry name" value="Methyltransf_16"/>
</dbReference>
<accession>A0A813DI73</accession>
<dbReference type="InterPro" id="IPR050078">
    <property type="entry name" value="Ribosomal_L11_MeTrfase_PrmA"/>
</dbReference>
<dbReference type="GO" id="GO:0016279">
    <property type="term" value="F:protein-lysine N-methyltransferase activity"/>
    <property type="evidence" value="ECO:0007669"/>
    <property type="project" value="TreeGrafter"/>
</dbReference>
<keyword evidence="2" id="KW-0808">Transferase</keyword>
<evidence type="ECO:0000256" key="1">
    <source>
        <dbReference type="ARBA" id="ARBA00022603"/>
    </source>
</evidence>
<evidence type="ECO:0000313" key="7">
    <source>
        <dbReference type="Proteomes" id="UP000654075"/>
    </source>
</evidence>
<comment type="similarity">
    <text evidence="3">Belongs to the methyltransferase superfamily. ETFBKMT family.</text>
</comment>
<name>A0A813DI73_POLGL</name>
<organism evidence="6 7">
    <name type="scientific">Polarella glacialis</name>
    <name type="common">Dinoflagellate</name>
    <dbReference type="NCBI Taxonomy" id="89957"/>
    <lineage>
        <taxon>Eukaryota</taxon>
        <taxon>Sar</taxon>
        <taxon>Alveolata</taxon>
        <taxon>Dinophyceae</taxon>
        <taxon>Suessiales</taxon>
        <taxon>Suessiaceae</taxon>
        <taxon>Polarella</taxon>
    </lineage>
</organism>
<evidence type="ECO:0000256" key="4">
    <source>
        <dbReference type="ARBA" id="ARBA00041867"/>
    </source>
</evidence>
<dbReference type="Proteomes" id="UP000654075">
    <property type="component" value="Unassembled WGS sequence"/>
</dbReference>
<evidence type="ECO:0000256" key="3">
    <source>
        <dbReference type="ARBA" id="ARBA00037932"/>
    </source>
</evidence>
<proteinExistence type="inferred from homology"/>
<dbReference type="Gene3D" id="3.40.50.150">
    <property type="entry name" value="Vaccinia Virus protein VP39"/>
    <property type="match status" value="2"/>
</dbReference>
<dbReference type="Pfam" id="PF06325">
    <property type="entry name" value="PrmA"/>
    <property type="match status" value="2"/>
</dbReference>
<evidence type="ECO:0000256" key="5">
    <source>
        <dbReference type="ARBA" id="ARBA00042266"/>
    </source>
</evidence>
<sequence length="839" mass="91278">MAAALVKICPSRCRSRSPAQLANASAQLRHGEARERAASCLTGAAVLGGHLKDVGAGVSASAAPLRDPSILTAIEELLQLATSKEEDEEDLFRACPRHGVHRLKPCSEHHTFISQCSGVVDGQTWLWADDEETVSAFDELASDLMRELPQRDQLKLYAASLTLIESSVSEENSKWHVDWRGIPEGLAWTILVPLSPRDAASWRNLGGTQLRLKHGMLPHAMPVTAATSASAAAVVFEGRPYHDDGHLVVEHRYQPYESLLFEGQTLHRTGPYELQAGCRETPLRALASLMIGPRDAKHWEAVRDSLDHQGACFIRPTECKMNVGPQGRRKTKQALWVRCFHKQAVLTQLAPLFQASAHILELGAGTGWLGMTVASNLVPDGEPGSVCLTEQSGGGAMDWLEQNLAENRAAGLALSAVGLQELDWTLWEDCPDNPSSPSPGRSLPCTPGGTSSWNLLLGSDLVYNEAGVRLLPKVLKDFAARCPDLLILYAHTLHRFDMFDLDFCESLLREGLEYRAVAAENAATVEAAGSDADPLADEHAGFMEEMFPDQRVVIFQIRLQGASKDFLPWSSCLVARPPPKELKAAVVSQPRPVTKNGIVKVGRFGILLPLETEDPEDCREKELPDGSFIVRLRCLGPFGSGEHPTTELMLQALQDCKLDDLAVCDYGCGSGVLALAALVLGARRSIGVDIIPDALLAARANVEANTWAGPVDGEPRMGLFLPQEDVLEKDLDFYARYGDWRKPEANRGWEPLPSKEEGQFDLVVANIVVGPLCHSANAVQRLLRPGGEVLLAGMKEGMQVSQVKEAYSPYFDLTAVGSIDGWALLKGRLRGIQMATPEA</sequence>
<dbReference type="GO" id="GO:0032259">
    <property type="term" value="P:methylation"/>
    <property type="evidence" value="ECO:0007669"/>
    <property type="project" value="UniProtKB-KW"/>
</dbReference>
<keyword evidence="1" id="KW-0489">Methyltransferase</keyword>
<protein>
    <recommendedName>
        <fullName evidence="5">ETFB lysine methyltransferase</fullName>
    </recommendedName>
    <alternativeName>
        <fullName evidence="4">Protein N-lysine methyltransferase METTL20</fullName>
    </alternativeName>
</protein>
<dbReference type="InterPro" id="IPR029063">
    <property type="entry name" value="SAM-dependent_MTases_sf"/>
</dbReference>
<dbReference type="OrthoDB" id="420936at2759"/>
<evidence type="ECO:0000256" key="2">
    <source>
        <dbReference type="ARBA" id="ARBA00022679"/>
    </source>
</evidence>